<feature type="domain" description="Peptidase S8/S53" evidence="6">
    <location>
        <begin position="222"/>
        <end position="515"/>
    </location>
</feature>
<dbReference type="PROSITE" id="PS00137">
    <property type="entry name" value="SUBTILASE_HIS"/>
    <property type="match status" value="1"/>
</dbReference>
<dbReference type="InterPro" id="IPR015500">
    <property type="entry name" value="Peptidase_S8_subtilisin-rel"/>
</dbReference>
<dbReference type="GO" id="GO:0004252">
    <property type="term" value="F:serine-type endopeptidase activity"/>
    <property type="evidence" value="ECO:0007669"/>
    <property type="project" value="UniProtKB-UniRule"/>
</dbReference>
<evidence type="ECO:0000256" key="2">
    <source>
        <dbReference type="ARBA" id="ARBA00022670"/>
    </source>
</evidence>
<reference evidence="7" key="2">
    <citation type="journal article" date="2021" name="PeerJ">
        <title>Extensive microbial diversity within the chicken gut microbiome revealed by metagenomics and culture.</title>
        <authorList>
            <person name="Gilroy R."/>
            <person name="Ravi A."/>
            <person name="Getino M."/>
            <person name="Pursley I."/>
            <person name="Horton D.L."/>
            <person name="Alikhan N.F."/>
            <person name="Baker D."/>
            <person name="Gharbi K."/>
            <person name="Hall N."/>
            <person name="Watson M."/>
            <person name="Adriaenssens E.M."/>
            <person name="Foster-Nyarko E."/>
            <person name="Jarju S."/>
            <person name="Secka A."/>
            <person name="Antonio M."/>
            <person name="Oren A."/>
            <person name="Chaudhuri R.R."/>
            <person name="La Ragione R."/>
            <person name="Hildebrand F."/>
            <person name="Pallen M.J."/>
        </authorList>
    </citation>
    <scope>NUCLEOTIDE SEQUENCE</scope>
    <source>
        <strain evidence="7">G3-8215</strain>
    </source>
</reference>
<comment type="similarity">
    <text evidence="1 5">Belongs to the peptidase S8 family.</text>
</comment>
<dbReference type="PRINTS" id="PR00723">
    <property type="entry name" value="SUBTILISIN"/>
</dbReference>
<accession>A0A940DQT2</accession>
<dbReference type="InterPro" id="IPR022398">
    <property type="entry name" value="Peptidase_S8_His-AS"/>
</dbReference>
<dbReference type="InterPro" id="IPR051048">
    <property type="entry name" value="Peptidase_S8/S53_subtilisin"/>
</dbReference>
<keyword evidence="2 5" id="KW-0645">Protease</keyword>
<dbReference type="GO" id="GO:0006508">
    <property type="term" value="P:proteolysis"/>
    <property type="evidence" value="ECO:0007669"/>
    <property type="project" value="UniProtKB-KW"/>
</dbReference>
<feature type="active site" description="Charge relay system" evidence="5">
    <location>
        <position position="286"/>
    </location>
</feature>
<name>A0A940DQT2_9BACT</name>
<organism evidence="7 8">
    <name type="scientific">Candidatus Cryptobacteroides avicola</name>
    <dbReference type="NCBI Taxonomy" id="2840757"/>
    <lineage>
        <taxon>Bacteria</taxon>
        <taxon>Pseudomonadati</taxon>
        <taxon>Bacteroidota</taxon>
        <taxon>Bacteroidia</taxon>
        <taxon>Bacteroidales</taxon>
        <taxon>Candidatus Cryptobacteroides</taxon>
    </lineage>
</organism>
<dbReference type="SUPFAM" id="SSF52743">
    <property type="entry name" value="Subtilisin-like"/>
    <property type="match status" value="1"/>
</dbReference>
<evidence type="ECO:0000259" key="6">
    <source>
        <dbReference type="Pfam" id="PF00082"/>
    </source>
</evidence>
<dbReference type="InterPro" id="IPR000209">
    <property type="entry name" value="Peptidase_S8/S53_dom"/>
</dbReference>
<evidence type="ECO:0000256" key="1">
    <source>
        <dbReference type="ARBA" id="ARBA00011073"/>
    </source>
</evidence>
<evidence type="ECO:0000313" key="8">
    <source>
        <dbReference type="Proteomes" id="UP000725002"/>
    </source>
</evidence>
<feature type="active site" description="Charge relay system" evidence="5">
    <location>
        <position position="228"/>
    </location>
</feature>
<dbReference type="InterPro" id="IPR023828">
    <property type="entry name" value="Peptidase_S8_Ser-AS"/>
</dbReference>
<evidence type="ECO:0000256" key="5">
    <source>
        <dbReference type="PROSITE-ProRule" id="PRU01240"/>
    </source>
</evidence>
<reference evidence="7" key="1">
    <citation type="submission" date="2020-10" db="EMBL/GenBank/DDBJ databases">
        <authorList>
            <person name="Gilroy R."/>
        </authorList>
    </citation>
    <scope>NUCLEOTIDE SEQUENCE</scope>
    <source>
        <strain evidence="7">G3-8215</strain>
    </source>
</reference>
<dbReference type="Proteomes" id="UP000725002">
    <property type="component" value="Unassembled WGS sequence"/>
</dbReference>
<dbReference type="PANTHER" id="PTHR43399">
    <property type="entry name" value="SUBTILISIN-RELATED"/>
    <property type="match status" value="1"/>
</dbReference>
<dbReference type="EMBL" id="JADILV010000019">
    <property type="protein sequence ID" value="MBO8482972.1"/>
    <property type="molecule type" value="Genomic_DNA"/>
</dbReference>
<keyword evidence="4 5" id="KW-0720">Serine protease</keyword>
<dbReference type="PROSITE" id="PS00138">
    <property type="entry name" value="SUBTILASE_SER"/>
    <property type="match status" value="1"/>
</dbReference>
<dbReference type="AlphaFoldDB" id="A0A940DQT2"/>
<dbReference type="InterPro" id="IPR036852">
    <property type="entry name" value="Peptidase_S8/S53_dom_sf"/>
</dbReference>
<protein>
    <submittedName>
        <fullName evidence="7">S8 family serine peptidase</fullName>
    </submittedName>
</protein>
<evidence type="ECO:0000256" key="3">
    <source>
        <dbReference type="ARBA" id="ARBA00022801"/>
    </source>
</evidence>
<dbReference type="PANTHER" id="PTHR43399:SF4">
    <property type="entry name" value="CELL WALL-ASSOCIATED PROTEASE"/>
    <property type="match status" value="1"/>
</dbReference>
<evidence type="ECO:0000313" key="7">
    <source>
        <dbReference type="EMBL" id="MBO8482972.1"/>
    </source>
</evidence>
<comment type="caution">
    <text evidence="7">The sequence shown here is derived from an EMBL/GenBank/DDBJ whole genome shotgun (WGS) entry which is preliminary data.</text>
</comment>
<dbReference type="Pfam" id="PF00082">
    <property type="entry name" value="Peptidase_S8"/>
    <property type="match status" value="1"/>
</dbReference>
<gene>
    <name evidence="7" type="ORF">IAB75_02485</name>
</gene>
<dbReference type="PROSITE" id="PS51257">
    <property type="entry name" value="PROKAR_LIPOPROTEIN"/>
    <property type="match status" value="1"/>
</dbReference>
<dbReference type="Gene3D" id="3.40.50.200">
    <property type="entry name" value="Peptidase S8/S53 domain"/>
    <property type="match status" value="1"/>
</dbReference>
<sequence length="670" mass="70637">MKIKTDLFCWLAAVPLLFSCTENLHEDTPDVAEGAAAGKLIFSPANAVKGSLLVYFSEDAVERVEKSALTKAGGVMTRSGIDDFDSVLENIGVKSLSRLFPVDVRNEERTRKAGLHRWYTVRFDEGADLKEAALAMASVAEVSRVEFNQKLKTATDLKVTPLSESGMLTKAASGGGIFNDPYLGLQWNYENTGNTEIYSGIKAGADANCTQAWKLCKGDPRVIVAVVDQAVQYDHPDLAANMWVNSGEVPGNGTDDDGNGMADDVHGFNFVKGTALVPPSTLDASHGTHVAGTVAAVNNNGEGVCGIAGGSGSGDGVRIMSCQIFDGEEGGSSDITAKAIKYAADNGACIIQCSFGYDPEEIPISSDEEYGQSASAEKQAIDYFIGTKNCDAVDGGIVIFAAGNETYPTSAYPGAYKDYISVTSMSCDFTPAYYTNYGPGCNIAAPGGDAYQSYLENGGSGSQILSTVAGGEYGYFQGTSMACPHVSGIAALGLSYALQTGKTFSIQEFNTILLTSVNGIDRYCTGSKQYVTEVGSLARLDLSAYRNNMGTGYIDAFQVLMNIRGTTCIPVGIGKQTTIDPTAYIGDGSPRISVSSVSIPQEDRTRLGITSDPVVFGGKILVTCTRPGSGMMTVTMRAGTNSGSGMFGKTIEKEFALIARESHPENGGWL</sequence>
<keyword evidence="3 5" id="KW-0378">Hydrolase</keyword>
<evidence type="ECO:0000256" key="4">
    <source>
        <dbReference type="ARBA" id="ARBA00022825"/>
    </source>
</evidence>
<dbReference type="PROSITE" id="PS51892">
    <property type="entry name" value="SUBTILASE"/>
    <property type="match status" value="1"/>
</dbReference>
<proteinExistence type="inferred from homology"/>
<feature type="active site" description="Charge relay system" evidence="5">
    <location>
        <position position="480"/>
    </location>
</feature>